<proteinExistence type="predicted"/>
<dbReference type="PROSITE" id="PS50878">
    <property type="entry name" value="RT_POL"/>
    <property type="match status" value="1"/>
</dbReference>
<protein>
    <recommendedName>
        <fullName evidence="1">Reverse transcriptase domain-containing protein</fullName>
    </recommendedName>
</protein>
<feature type="non-terminal residue" evidence="2">
    <location>
        <position position="178"/>
    </location>
</feature>
<comment type="caution">
    <text evidence="2">The sequence shown here is derived from an EMBL/GenBank/DDBJ whole genome shotgun (WGS) entry which is preliminary data.</text>
</comment>
<name>A0ABQ8SLF2_PERAM</name>
<reference evidence="2 3" key="1">
    <citation type="journal article" date="2022" name="Allergy">
        <title>Genome assembly and annotation of Periplaneta americana reveal a comprehensive cockroach allergen profile.</title>
        <authorList>
            <person name="Wang L."/>
            <person name="Xiong Q."/>
            <person name="Saelim N."/>
            <person name="Wang L."/>
            <person name="Nong W."/>
            <person name="Wan A.T."/>
            <person name="Shi M."/>
            <person name="Liu X."/>
            <person name="Cao Q."/>
            <person name="Hui J.H.L."/>
            <person name="Sookrung N."/>
            <person name="Leung T.F."/>
            <person name="Tungtrongchitr A."/>
            <person name="Tsui S.K.W."/>
        </authorList>
    </citation>
    <scope>NUCLEOTIDE SEQUENCE [LARGE SCALE GENOMIC DNA]</scope>
    <source>
        <strain evidence="2">PWHHKU_190912</strain>
    </source>
</reference>
<dbReference type="EMBL" id="JAJSOF020000025">
    <property type="protein sequence ID" value="KAJ4434968.1"/>
    <property type="molecule type" value="Genomic_DNA"/>
</dbReference>
<dbReference type="PANTHER" id="PTHR33332">
    <property type="entry name" value="REVERSE TRANSCRIPTASE DOMAIN-CONTAINING PROTEIN"/>
    <property type="match status" value="1"/>
</dbReference>
<accession>A0ABQ8SLF2</accession>
<gene>
    <name evidence="2" type="ORF">ANN_23540</name>
</gene>
<feature type="domain" description="Reverse transcriptase" evidence="1">
    <location>
        <begin position="1"/>
        <end position="170"/>
    </location>
</feature>
<organism evidence="2 3">
    <name type="scientific">Periplaneta americana</name>
    <name type="common">American cockroach</name>
    <name type="synonym">Blatta americana</name>
    <dbReference type="NCBI Taxonomy" id="6978"/>
    <lineage>
        <taxon>Eukaryota</taxon>
        <taxon>Metazoa</taxon>
        <taxon>Ecdysozoa</taxon>
        <taxon>Arthropoda</taxon>
        <taxon>Hexapoda</taxon>
        <taxon>Insecta</taxon>
        <taxon>Pterygota</taxon>
        <taxon>Neoptera</taxon>
        <taxon>Polyneoptera</taxon>
        <taxon>Dictyoptera</taxon>
        <taxon>Blattodea</taxon>
        <taxon>Blattoidea</taxon>
        <taxon>Blattidae</taxon>
        <taxon>Blattinae</taxon>
        <taxon>Periplaneta</taxon>
    </lineage>
</organism>
<dbReference type="Pfam" id="PF00078">
    <property type="entry name" value="RVT_1"/>
    <property type="match status" value="1"/>
</dbReference>
<dbReference type="Proteomes" id="UP001148838">
    <property type="component" value="Unassembled WGS sequence"/>
</dbReference>
<evidence type="ECO:0000313" key="3">
    <source>
        <dbReference type="Proteomes" id="UP001148838"/>
    </source>
</evidence>
<evidence type="ECO:0000313" key="2">
    <source>
        <dbReference type="EMBL" id="KAJ4434968.1"/>
    </source>
</evidence>
<dbReference type="InterPro" id="IPR000477">
    <property type="entry name" value="RT_dom"/>
</dbReference>
<evidence type="ECO:0000259" key="1">
    <source>
        <dbReference type="PROSITE" id="PS50878"/>
    </source>
</evidence>
<keyword evidence="3" id="KW-1185">Reference proteome</keyword>
<sequence>MASLCEGGNELPGSLKGASKVQRAVFVQEHDRSATNIIHRTDVLSTINLTFRIEAGVPQGSVISPTLYNIYVADIPFPNNPLVGLAQHADDVAYWATHPRLPSARELLNATLRQYLNWTNTWRITVNTDKTQICVFRPKLRTRILQNNPITIANTQLRLQRNLTYLGIPLTSKLFWTE</sequence>